<dbReference type="InterPro" id="IPR014756">
    <property type="entry name" value="Ig_E-set"/>
</dbReference>
<accession>A0A1S3IMC9</accession>
<dbReference type="AlphaFoldDB" id="A0A1S3IMC9"/>
<feature type="compositionally biased region" description="Basic residues" evidence="2">
    <location>
        <begin position="462"/>
        <end position="477"/>
    </location>
</feature>
<dbReference type="Pfam" id="PF02752">
    <property type="entry name" value="Arrestin_C"/>
    <property type="match status" value="1"/>
</dbReference>
<reference evidence="5" key="1">
    <citation type="submission" date="2025-08" db="UniProtKB">
        <authorList>
            <consortium name="RefSeq"/>
        </authorList>
    </citation>
    <scope>IDENTIFICATION</scope>
    <source>
        <tissue evidence="5">Gonads</tissue>
    </source>
</reference>
<dbReference type="STRING" id="7574.A0A1S3IMC9"/>
<dbReference type="GeneID" id="106165395"/>
<feature type="region of interest" description="Disordered" evidence="2">
    <location>
        <begin position="406"/>
        <end position="477"/>
    </location>
</feature>
<dbReference type="PANTHER" id="PTHR11188">
    <property type="entry name" value="ARRESTIN DOMAIN CONTAINING PROTEIN"/>
    <property type="match status" value="1"/>
</dbReference>
<protein>
    <submittedName>
        <fullName evidence="5">Uncharacterized protein LOC106165395</fullName>
    </submittedName>
</protein>
<keyword evidence="4" id="KW-1185">Reference proteome</keyword>
<dbReference type="InParanoid" id="A0A1S3IMC9"/>
<dbReference type="KEGG" id="lak:106165395"/>
<dbReference type="Proteomes" id="UP000085678">
    <property type="component" value="Unplaced"/>
</dbReference>
<dbReference type="SMART" id="SM01017">
    <property type="entry name" value="Arrestin_C"/>
    <property type="match status" value="1"/>
</dbReference>
<dbReference type="InterPro" id="IPR014752">
    <property type="entry name" value="Arrestin-like_C"/>
</dbReference>
<dbReference type="SUPFAM" id="SSF81296">
    <property type="entry name" value="E set domains"/>
    <property type="match status" value="2"/>
</dbReference>
<evidence type="ECO:0000313" key="4">
    <source>
        <dbReference type="Proteomes" id="UP000085678"/>
    </source>
</evidence>
<feature type="compositionally biased region" description="Low complexity" evidence="2">
    <location>
        <begin position="410"/>
        <end position="430"/>
    </location>
</feature>
<evidence type="ECO:0000313" key="5">
    <source>
        <dbReference type="RefSeq" id="XP_013399056.2"/>
    </source>
</evidence>
<proteinExistence type="inferred from homology"/>
<evidence type="ECO:0000256" key="1">
    <source>
        <dbReference type="ARBA" id="ARBA00005298"/>
    </source>
</evidence>
<feature type="compositionally biased region" description="Polar residues" evidence="2">
    <location>
        <begin position="431"/>
        <end position="447"/>
    </location>
</feature>
<evidence type="ECO:0000256" key="2">
    <source>
        <dbReference type="SAM" id="MobiDB-lite"/>
    </source>
</evidence>
<gene>
    <name evidence="5" type="primary">LOC106165395</name>
</gene>
<dbReference type="Gene3D" id="2.60.40.640">
    <property type="match status" value="2"/>
</dbReference>
<dbReference type="GO" id="GO:0015031">
    <property type="term" value="P:protein transport"/>
    <property type="evidence" value="ECO:0007669"/>
    <property type="project" value="TreeGrafter"/>
</dbReference>
<dbReference type="Pfam" id="PF00339">
    <property type="entry name" value="Arrestin_N"/>
    <property type="match status" value="1"/>
</dbReference>
<dbReference type="RefSeq" id="XP_013399056.2">
    <property type="nucleotide sequence ID" value="XM_013543602.2"/>
</dbReference>
<dbReference type="InterPro" id="IPR011022">
    <property type="entry name" value="Arrestin_C-like"/>
</dbReference>
<feature type="domain" description="Arrestin C-terminal-like" evidence="3">
    <location>
        <begin position="234"/>
        <end position="372"/>
    </location>
</feature>
<evidence type="ECO:0000259" key="3">
    <source>
        <dbReference type="SMART" id="SM01017"/>
    </source>
</evidence>
<dbReference type="OrthoDB" id="2333384at2759"/>
<comment type="similarity">
    <text evidence="1">Belongs to the arrestin family.</text>
</comment>
<dbReference type="GO" id="GO:0005737">
    <property type="term" value="C:cytoplasm"/>
    <property type="evidence" value="ECO:0007669"/>
    <property type="project" value="TreeGrafter"/>
</dbReference>
<dbReference type="InterPro" id="IPR011021">
    <property type="entry name" value="Arrestin-like_N"/>
</dbReference>
<sequence>MKSSIHHVPGNKVVHTVAHNHSDQPQTQGGGVSVITKTSKAPSFLEQTITKFQVILFDSDNPDSVYAPGDYVKGQIILHVKNPLDLQFIEVVVKGEGVISWGHSSARLENYVFKRTFMAGSPDNSVITVLHPGRYATAFQYHLPTDIPSSTDYVAPLDKFSFHIGYAVEARICDYAMTKVTKGKRFLRQQVRILQEDSHPFVIQRPFSITDLPGAFTPIQHVDVLTSSILKPLKSNDGVVKLQLHRSAYSVGDSIILHIEINAKTNKPPVRGKIDLEQKVTTVNPMRTFVADIAGIEENLLTRHRRDSEVMTAAGVHISRYEFALELPRNLLPSHLPGCKLITVTYTLKARVDFAGSGGQWSAKVPLQIAPETTRRDSASSSSTVSQTFFRRPSLTFHNANNHHDGLFNSLPRPSLTPSSSSSYQHRSNSLPRPSQGSVSYDYSSFSMPRPRRDEDLISNHSRNKVRTKYKSSLFKK</sequence>
<dbReference type="PANTHER" id="PTHR11188:SF17">
    <property type="entry name" value="FI21816P1"/>
    <property type="match status" value="1"/>
</dbReference>
<organism evidence="4 5">
    <name type="scientific">Lingula anatina</name>
    <name type="common">Brachiopod</name>
    <name type="synonym">Lingula unguis</name>
    <dbReference type="NCBI Taxonomy" id="7574"/>
    <lineage>
        <taxon>Eukaryota</taxon>
        <taxon>Metazoa</taxon>
        <taxon>Spiralia</taxon>
        <taxon>Lophotrochozoa</taxon>
        <taxon>Brachiopoda</taxon>
        <taxon>Linguliformea</taxon>
        <taxon>Lingulata</taxon>
        <taxon>Lingulida</taxon>
        <taxon>Linguloidea</taxon>
        <taxon>Lingulidae</taxon>
        <taxon>Lingula</taxon>
    </lineage>
</organism>
<dbReference type="InterPro" id="IPR050357">
    <property type="entry name" value="Arrestin_domain-protein"/>
</dbReference>
<name>A0A1S3IMC9_LINAN</name>